<keyword evidence="2" id="KW-0418">Kinase</keyword>
<dbReference type="PANTHER" id="PTHR37807">
    <property type="entry name" value="OS07G0160300 PROTEIN"/>
    <property type="match status" value="1"/>
</dbReference>
<sequence length="181" mass="20619">MNGNTHRRKDNMLIIFSGLPGSGKSTIAQALARQLNALYLRIDSIEQAIREADQDNREMGPAGYFVAYSLARENLIIGAKVITDSVNPLAITRDAYRDIAISAGTDYLEIEVQCSDKIEHRKRVETRKTEVEGLVLPDWTYVTNLTYEPWNRERLILDTARYPIEQCVSRIIESLSQSHHR</sequence>
<evidence type="ECO:0000313" key="2">
    <source>
        <dbReference type="EMBL" id="TDN56626.1"/>
    </source>
</evidence>
<comment type="caution">
    <text evidence="2">The sequence shown here is derived from an EMBL/GenBank/DDBJ whole genome shotgun (WGS) entry which is preliminary data.</text>
</comment>
<name>A0A4R6EEF8_SCAGO</name>
<evidence type="ECO:0000313" key="3">
    <source>
        <dbReference type="Proteomes" id="UP000295530"/>
    </source>
</evidence>
<evidence type="ECO:0000256" key="1">
    <source>
        <dbReference type="SAM" id="Coils"/>
    </source>
</evidence>
<dbReference type="PANTHER" id="PTHR37807:SF3">
    <property type="entry name" value="OS07G0160300 PROTEIN"/>
    <property type="match status" value="1"/>
</dbReference>
<dbReference type="AlphaFoldDB" id="A0A4R6EEF8"/>
<dbReference type="EMBL" id="SNVX01000010">
    <property type="protein sequence ID" value="TDN56626.1"/>
    <property type="molecule type" value="Genomic_DNA"/>
</dbReference>
<dbReference type="InterPro" id="IPR027417">
    <property type="entry name" value="P-loop_NTPase"/>
</dbReference>
<protein>
    <submittedName>
        <fullName evidence="2">Putative kinase</fullName>
    </submittedName>
</protein>
<reference evidence="2 3" key="1">
    <citation type="submission" date="2019-03" db="EMBL/GenBank/DDBJ databases">
        <title>Genomic analyses of the natural microbiome of Caenorhabditis elegans.</title>
        <authorList>
            <person name="Samuel B."/>
        </authorList>
    </citation>
    <scope>NUCLEOTIDE SEQUENCE [LARGE SCALE GENOMIC DNA]</scope>
    <source>
        <strain evidence="2 3">BIGb0156</strain>
    </source>
</reference>
<accession>A0A4R6EEF8</accession>
<keyword evidence="3" id="KW-1185">Reference proteome</keyword>
<feature type="coiled-coil region" evidence="1">
    <location>
        <begin position="28"/>
        <end position="55"/>
    </location>
</feature>
<keyword evidence="2" id="KW-0808">Transferase</keyword>
<dbReference type="Proteomes" id="UP000295530">
    <property type="component" value="Unassembled WGS sequence"/>
</dbReference>
<dbReference type="Pfam" id="PF13671">
    <property type="entry name" value="AAA_33"/>
    <property type="match status" value="1"/>
</dbReference>
<dbReference type="RefSeq" id="WP_282183049.1">
    <property type="nucleotide sequence ID" value="NZ_SNVX01000010.1"/>
</dbReference>
<keyword evidence="1" id="KW-0175">Coiled coil</keyword>
<gene>
    <name evidence="2" type="ORF">EC847_110131</name>
</gene>
<organism evidence="2 3">
    <name type="scientific">Scandinavium goeteborgense</name>
    <dbReference type="NCBI Taxonomy" id="1851514"/>
    <lineage>
        <taxon>Bacteria</taxon>
        <taxon>Pseudomonadati</taxon>
        <taxon>Pseudomonadota</taxon>
        <taxon>Gammaproteobacteria</taxon>
        <taxon>Enterobacterales</taxon>
        <taxon>Enterobacteriaceae</taxon>
        <taxon>Scandinavium</taxon>
    </lineage>
</organism>
<dbReference type="SUPFAM" id="SSF52540">
    <property type="entry name" value="P-loop containing nucleoside triphosphate hydrolases"/>
    <property type="match status" value="1"/>
</dbReference>
<proteinExistence type="predicted"/>
<dbReference type="Gene3D" id="3.40.50.300">
    <property type="entry name" value="P-loop containing nucleotide triphosphate hydrolases"/>
    <property type="match status" value="1"/>
</dbReference>
<dbReference type="GO" id="GO:0016301">
    <property type="term" value="F:kinase activity"/>
    <property type="evidence" value="ECO:0007669"/>
    <property type="project" value="UniProtKB-KW"/>
</dbReference>